<comment type="subunit">
    <text evidence="2">Component of the NuA4 histone acetyltransferase complex.</text>
</comment>
<evidence type="ECO:0000256" key="4">
    <source>
        <dbReference type="SAM" id="MobiDB-lite"/>
    </source>
</evidence>
<dbReference type="EMBL" id="WVTA01000021">
    <property type="protein sequence ID" value="KAK3197289.1"/>
    <property type="molecule type" value="Genomic_DNA"/>
</dbReference>
<comment type="caution">
    <text evidence="6">The sequence shown here is derived from an EMBL/GenBank/DDBJ whole genome shotgun (WGS) entry which is preliminary data.</text>
</comment>
<dbReference type="Proteomes" id="UP001280581">
    <property type="component" value="Unassembled WGS sequence"/>
</dbReference>
<dbReference type="SUPFAM" id="SSF54160">
    <property type="entry name" value="Chromo domain-like"/>
    <property type="match status" value="1"/>
</dbReference>
<evidence type="ECO:0000256" key="2">
    <source>
        <dbReference type="ARBA" id="ARBA00011353"/>
    </source>
</evidence>
<dbReference type="PANTHER" id="PTHR22812">
    <property type="entry name" value="CHROMOBOX PROTEIN"/>
    <property type="match status" value="1"/>
</dbReference>
<feature type="region of interest" description="Disordered" evidence="4">
    <location>
        <begin position="112"/>
        <end position="182"/>
    </location>
</feature>
<dbReference type="GO" id="GO:0005634">
    <property type="term" value="C:nucleus"/>
    <property type="evidence" value="ECO:0007669"/>
    <property type="project" value="UniProtKB-SubCell"/>
</dbReference>
<dbReference type="InterPro" id="IPR000953">
    <property type="entry name" value="Chromo/chromo_shadow_dom"/>
</dbReference>
<keyword evidence="7" id="KW-1185">Reference proteome</keyword>
<feature type="compositionally biased region" description="Basic and acidic residues" evidence="4">
    <location>
        <begin position="311"/>
        <end position="323"/>
    </location>
</feature>
<evidence type="ECO:0000313" key="7">
    <source>
        <dbReference type="Proteomes" id="UP001280581"/>
    </source>
</evidence>
<dbReference type="GO" id="GO:0006338">
    <property type="term" value="P:chromatin remodeling"/>
    <property type="evidence" value="ECO:0007669"/>
    <property type="project" value="UniProtKB-ARBA"/>
</dbReference>
<proteinExistence type="predicted"/>
<evidence type="ECO:0000256" key="1">
    <source>
        <dbReference type="ARBA" id="ARBA00004123"/>
    </source>
</evidence>
<dbReference type="Gene3D" id="2.40.50.40">
    <property type="match status" value="1"/>
</dbReference>
<evidence type="ECO:0000313" key="6">
    <source>
        <dbReference type="EMBL" id="KAK3197289.1"/>
    </source>
</evidence>
<gene>
    <name evidence="6" type="ORF">GRF29_1536g1264850</name>
</gene>
<keyword evidence="3" id="KW-0539">Nucleus</keyword>
<evidence type="ECO:0000256" key="3">
    <source>
        <dbReference type="ARBA" id="ARBA00023242"/>
    </source>
</evidence>
<dbReference type="InterPro" id="IPR023780">
    <property type="entry name" value="Chromo_domain"/>
</dbReference>
<comment type="subcellular location">
    <subcellularLocation>
        <location evidence="1">Nucleus</location>
    </subcellularLocation>
</comment>
<organism evidence="6 7">
    <name type="scientific">Pseudopithomyces chartarum</name>
    <dbReference type="NCBI Taxonomy" id="1892770"/>
    <lineage>
        <taxon>Eukaryota</taxon>
        <taxon>Fungi</taxon>
        <taxon>Dikarya</taxon>
        <taxon>Ascomycota</taxon>
        <taxon>Pezizomycotina</taxon>
        <taxon>Dothideomycetes</taxon>
        <taxon>Pleosporomycetidae</taxon>
        <taxon>Pleosporales</taxon>
        <taxon>Massarineae</taxon>
        <taxon>Didymosphaeriaceae</taxon>
        <taxon>Pseudopithomyces</taxon>
    </lineage>
</organism>
<protein>
    <recommendedName>
        <fullName evidence="5">Chromo domain-containing protein</fullName>
    </recommendedName>
</protein>
<name>A0AAN6LLI6_9PLEO</name>
<dbReference type="InterPro" id="IPR016197">
    <property type="entry name" value="Chromo-like_dom_sf"/>
</dbReference>
<dbReference type="InterPro" id="IPR051219">
    <property type="entry name" value="Heterochromatin_chromo-domain"/>
</dbReference>
<sequence>MFRLQKEPPVITQTLPNRCPVPRAQTSIIDRRQVEGFTRYYYNVRITHDHDDSDNAHEAMAPREEIAQVEMSQILRYVSRRELERYEQEDYAQQAQAEETARRAEADELAKRRLEKNARGPSMGTGIIPVGTLEMSNLEVQKRPRGRPRGRGRGRGRARGWGAGWGGLAATQGHGADTEELEQDLREQEILEPAMLDTSEDDEIGGDAPNLSQHSSPNFARSSFVANSALLLSPVAVHRRLSRILISPHLLPARESPADKSTPESDDETEQRNAKSLSSATAQLELERDVRGQPPPNMKEGSEGSENIDEADWHRAKRQKTDKILSTPAMPRPRIRPSWAKQPATHTQSLPSTSSSSASDSGTSDNETEEETIVAQRHRSVMEESPDPIPPNDTHHESDIDMENTEDEEEYVVKSIISHSYENGKRYYLVSWEGYDDKSDWLPEEDLGGALELLIEYNKSLFPGKGKKAVR</sequence>
<dbReference type="SMART" id="SM00298">
    <property type="entry name" value="CHROMO"/>
    <property type="match status" value="1"/>
</dbReference>
<feature type="domain" description="Chromo" evidence="5">
    <location>
        <begin position="411"/>
        <end position="459"/>
    </location>
</feature>
<feature type="compositionally biased region" description="Basic residues" evidence="4">
    <location>
        <begin position="143"/>
        <end position="158"/>
    </location>
</feature>
<accession>A0AAN6LLI6</accession>
<reference evidence="6 7" key="1">
    <citation type="submission" date="2021-02" db="EMBL/GenBank/DDBJ databases">
        <title>Genome assembly of Pseudopithomyces chartarum.</title>
        <authorList>
            <person name="Jauregui R."/>
            <person name="Singh J."/>
            <person name="Voisey C."/>
        </authorList>
    </citation>
    <scope>NUCLEOTIDE SEQUENCE [LARGE SCALE GENOMIC DNA]</scope>
    <source>
        <strain evidence="6 7">AGR01</strain>
    </source>
</reference>
<dbReference type="Pfam" id="PF00385">
    <property type="entry name" value="Chromo"/>
    <property type="match status" value="1"/>
</dbReference>
<dbReference type="PROSITE" id="PS50013">
    <property type="entry name" value="CHROMO_2"/>
    <property type="match status" value="1"/>
</dbReference>
<dbReference type="AlphaFoldDB" id="A0AAN6LLI6"/>
<dbReference type="CDD" id="cd00024">
    <property type="entry name" value="CD_CSD"/>
    <property type="match status" value="1"/>
</dbReference>
<feature type="compositionally biased region" description="Low complexity" evidence="4">
    <location>
        <begin position="345"/>
        <end position="364"/>
    </location>
</feature>
<evidence type="ECO:0000259" key="5">
    <source>
        <dbReference type="PROSITE" id="PS50013"/>
    </source>
</evidence>
<feature type="region of interest" description="Disordered" evidence="4">
    <location>
        <begin position="253"/>
        <end position="408"/>
    </location>
</feature>